<evidence type="ECO:0000313" key="2">
    <source>
        <dbReference type="EMBL" id="MFC6016866.1"/>
    </source>
</evidence>
<dbReference type="EMBL" id="JBHSPR010000008">
    <property type="protein sequence ID" value="MFC6016866.1"/>
    <property type="molecule type" value="Genomic_DNA"/>
</dbReference>
<accession>A0ABW1K532</accession>
<dbReference type="Proteomes" id="UP001596203">
    <property type="component" value="Unassembled WGS sequence"/>
</dbReference>
<organism evidence="2 3">
    <name type="scientific">Plantactinospora solaniradicis</name>
    <dbReference type="NCBI Taxonomy" id="1723736"/>
    <lineage>
        <taxon>Bacteria</taxon>
        <taxon>Bacillati</taxon>
        <taxon>Actinomycetota</taxon>
        <taxon>Actinomycetes</taxon>
        <taxon>Micromonosporales</taxon>
        <taxon>Micromonosporaceae</taxon>
        <taxon>Plantactinospora</taxon>
    </lineage>
</organism>
<comment type="caution">
    <text evidence="2">The sequence shown here is derived from an EMBL/GenBank/DDBJ whole genome shotgun (WGS) entry which is preliminary data.</text>
</comment>
<proteinExistence type="predicted"/>
<gene>
    <name evidence="2" type="ORF">ACFP2T_11690</name>
</gene>
<keyword evidence="1" id="KW-1133">Transmembrane helix</keyword>
<keyword evidence="3" id="KW-1185">Reference proteome</keyword>
<evidence type="ECO:0000313" key="3">
    <source>
        <dbReference type="Proteomes" id="UP001596203"/>
    </source>
</evidence>
<keyword evidence="1" id="KW-0472">Membrane</keyword>
<dbReference type="RefSeq" id="WP_377420641.1">
    <property type="nucleotide sequence ID" value="NZ_JBHSPR010000008.1"/>
</dbReference>
<feature type="transmembrane region" description="Helical" evidence="1">
    <location>
        <begin position="39"/>
        <end position="59"/>
    </location>
</feature>
<keyword evidence="1" id="KW-0812">Transmembrane</keyword>
<evidence type="ECO:0000256" key="1">
    <source>
        <dbReference type="SAM" id="Phobius"/>
    </source>
</evidence>
<sequence>MVPDERIGRLLTELTEDLTPRPDPYGRVLARHRRGRRRAITGAFCAVLLLAATGVAIAGTRPGGGSDAPPAAARQPWENMLAWGDRLIRSEPRGTVGGDAAYVAALSDTLLAEQRAGRFDRLTAPVRDVRVLFVDDVGPHRVALAAFVRAQPDPGTGWPNAVAWMLADRGAGPQELGRTAVDRVGDGLAPYEEFTIGALHRPDEVAYVGVAPEGCVLTTAAVTDLDDWTPEPTGSYLVRPPGNLRPEWFQVSCDGVVRQRLRGPGSWAPTGVSDAQFAAAVAGARGRVDEPECRRALNVATGGWGYAVSALPTVVWSGRTTGAGGGFDGRATVLAAPAVDGGWLGQVEISYEAPASDGTIGTGVLFRTRTDPATPDGLLAVRLDRDPTSAETDAPPAVSLLVVAPAGAAEVRAVRGGQEIARGRVRDAGLVLTVPGVGGLVLEAIDSTGAVVGTGDVADSEGPGMQVDNWGED</sequence>
<name>A0ABW1K532_9ACTN</name>
<reference evidence="3" key="1">
    <citation type="journal article" date="2019" name="Int. J. Syst. Evol. Microbiol.">
        <title>The Global Catalogue of Microorganisms (GCM) 10K type strain sequencing project: providing services to taxonomists for standard genome sequencing and annotation.</title>
        <authorList>
            <consortium name="The Broad Institute Genomics Platform"/>
            <consortium name="The Broad Institute Genome Sequencing Center for Infectious Disease"/>
            <person name="Wu L."/>
            <person name="Ma J."/>
        </authorList>
    </citation>
    <scope>NUCLEOTIDE SEQUENCE [LARGE SCALE GENOMIC DNA]</scope>
    <source>
        <strain evidence="3">ZS-35-S2</strain>
    </source>
</reference>
<protein>
    <submittedName>
        <fullName evidence="2">Uncharacterized protein</fullName>
    </submittedName>
</protein>